<dbReference type="InterPro" id="IPR035437">
    <property type="entry name" value="SNase_OB-fold_sf"/>
</dbReference>
<dbReference type="Gene3D" id="2.30.30.140">
    <property type="match status" value="1"/>
</dbReference>
<dbReference type="InterPro" id="IPR002999">
    <property type="entry name" value="Tudor"/>
</dbReference>
<evidence type="ECO:0000313" key="3">
    <source>
        <dbReference type="WBParaSite" id="nRc.2.0.1.t17355-RA"/>
    </source>
</evidence>
<dbReference type="GO" id="GO:0007283">
    <property type="term" value="P:spermatogenesis"/>
    <property type="evidence" value="ECO:0007669"/>
    <property type="project" value="TreeGrafter"/>
</dbReference>
<dbReference type="AlphaFoldDB" id="A0A915IVD3"/>
<keyword evidence="2" id="KW-1185">Reference proteome</keyword>
<name>A0A915IVD3_ROMCU</name>
<proteinExistence type="predicted"/>
<organism evidence="2 3">
    <name type="scientific">Romanomermis culicivorax</name>
    <name type="common">Nematode worm</name>
    <dbReference type="NCBI Taxonomy" id="13658"/>
    <lineage>
        <taxon>Eukaryota</taxon>
        <taxon>Metazoa</taxon>
        <taxon>Ecdysozoa</taxon>
        <taxon>Nematoda</taxon>
        <taxon>Enoplea</taxon>
        <taxon>Dorylaimia</taxon>
        <taxon>Mermithida</taxon>
        <taxon>Mermithoidea</taxon>
        <taxon>Mermithidae</taxon>
        <taxon>Romanomermis</taxon>
    </lineage>
</organism>
<dbReference type="Proteomes" id="UP000887565">
    <property type="component" value="Unplaced"/>
</dbReference>
<dbReference type="Pfam" id="PF00567">
    <property type="entry name" value="TUDOR"/>
    <property type="match status" value="1"/>
</dbReference>
<dbReference type="SUPFAM" id="SSF63748">
    <property type="entry name" value="Tudor/PWWP/MBT"/>
    <property type="match status" value="1"/>
</dbReference>
<dbReference type="InterPro" id="IPR050621">
    <property type="entry name" value="Tudor_domain_containing"/>
</dbReference>
<dbReference type="GO" id="GO:0030719">
    <property type="term" value="P:P granule organization"/>
    <property type="evidence" value="ECO:0007669"/>
    <property type="project" value="TreeGrafter"/>
</dbReference>
<dbReference type="Gene3D" id="2.40.50.90">
    <property type="match status" value="1"/>
</dbReference>
<dbReference type="GO" id="GO:0043186">
    <property type="term" value="C:P granule"/>
    <property type="evidence" value="ECO:0007669"/>
    <property type="project" value="TreeGrafter"/>
</dbReference>
<feature type="domain" description="Tudor" evidence="1">
    <location>
        <begin position="96"/>
        <end position="158"/>
    </location>
</feature>
<dbReference type="PANTHER" id="PTHR22948">
    <property type="entry name" value="TUDOR DOMAIN CONTAINING PROTEIN"/>
    <property type="match status" value="1"/>
</dbReference>
<dbReference type="PANTHER" id="PTHR22948:SF29">
    <property type="entry name" value="FI02030P-RELATED"/>
    <property type="match status" value="1"/>
</dbReference>
<reference evidence="3" key="1">
    <citation type="submission" date="2022-11" db="UniProtKB">
        <authorList>
            <consortium name="WormBaseParasite"/>
        </authorList>
    </citation>
    <scope>IDENTIFICATION</scope>
</reference>
<evidence type="ECO:0000313" key="2">
    <source>
        <dbReference type="Proteomes" id="UP000887565"/>
    </source>
</evidence>
<accession>A0A915IVD3</accession>
<dbReference type="WBParaSite" id="nRc.2.0.1.t17355-RA">
    <property type="protein sequence ID" value="nRc.2.0.1.t17355-RA"/>
    <property type="gene ID" value="nRc.2.0.1.g17355"/>
</dbReference>
<sequence>MDLVINGRPFESDSENAVGAIPDDAMRPGGRYEVQGFLLNTTGKTYLRVYISHIYDPDRLYFQLMENQYSLNTMMDRLQSFYPSDKSRFYRISSEDLIIGLPVAAIYETSDGPIWHRGFITDVSTDRNSAEVFYVDYGSKVFQPLKNLRMMRRKFMAILAQAVRAKLANVKKPDGLKEWPKETTNAMISFSEDYPLICEVVGCEQNCFVVNVCDTHLPNRDIYLHHLLVNFGLAQYSATLAAPFSLDDLDNRCNLNIS</sequence>
<dbReference type="GO" id="GO:0034587">
    <property type="term" value="P:piRNA processing"/>
    <property type="evidence" value="ECO:0007669"/>
    <property type="project" value="TreeGrafter"/>
</dbReference>
<dbReference type="PROSITE" id="PS50304">
    <property type="entry name" value="TUDOR"/>
    <property type="match status" value="1"/>
</dbReference>
<evidence type="ECO:0000259" key="1">
    <source>
        <dbReference type="PROSITE" id="PS50304"/>
    </source>
</evidence>
<protein>
    <submittedName>
        <fullName evidence="3">Tudor domain-containing protein</fullName>
    </submittedName>
</protein>